<dbReference type="SUPFAM" id="SSF53098">
    <property type="entry name" value="Ribonuclease H-like"/>
    <property type="match status" value="1"/>
</dbReference>
<organism evidence="2">
    <name type="scientific">Tetraselmis sp. GSL018</name>
    <dbReference type="NCBI Taxonomy" id="582737"/>
    <lineage>
        <taxon>Eukaryota</taxon>
        <taxon>Viridiplantae</taxon>
        <taxon>Chlorophyta</taxon>
        <taxon>core chlorophytes</taxon>
        <taxon>Chlorodendrophyceae</taxon>
        <taxon>Chlorodendrales</taxon>
        <taxon>Chlorodendraceae</taxon>
        <taxon>Tetraselmis</taxon>
    </lineage>
</organism>
<feature type="chain" id="PRO_5001610158" evidence="1">
    <location>
        <begin position="21"/>
        <end position="80"/>
    </location>
</feature>
<feature type="signal peptide" evidence="1">
    <location>
        <begin position="1"/>
        <end position="20"/>
    </location>
</feature>
<dbReference type="AlphaFoldDB" id="A0A061S6K8"/>
<accession>A0A061S6K8</accession>
<evidence type="ECO:0000313" key="2">
    <source>
        <dbReference type="EMBL" id="JAC78426.1"/>
    </source>
</evidence>
<dbReference type="PANTHER" id="PTHR35046:SF9">
    <property type="entry name" value="RNA-DIRECTED DNA POLYMERASE"/>
    <property type="match status" value="1"/>
</dbReference>
<dbReference type="PANTHER" id="PTHR35046">
    <property type="entry name" value="ZINC KNUCKLE (CCHC-TYPE) FAMILY PROTEIN"/>
    <property type="match status" value="1"/>
</dbReference>
<name>A0A061S6K8_9CHLO</name>
<dbReference type="GO" id="GO:0003676">
    <property type="term" value="F:nucleic acid binding"/>
    <property type="evidence" value="ECO:0007669"/>
    <property type="project" value="InterPro"/>
</dbReference>
<dbReference type="InterPro" id="IPR036397">
    <property type="entry name" value="RNaseH_sf"/>
</dbReference>
<sequence length="80" mass="9143">MSNKCDTVLVFIYLLTTSACFVPTTKILTAEGAAALFFQNVFQRFGLPREIVSDWDVRFTSQFWAELFRHLCTELNLSTA</sequence>
<dbReference type="Gene3D" id="3.30.420.10">
    <property type="entry name" value="Ribonuclease H-like superfamily/Ribonuclease H"/>
    <property type="match status" value="1"/>
</dbReference>
<reference evidence="2" key="1">
    <citation type="submission" date="2014-05" db="EMBL/GenBank/DDBJ databases">
        <title>The transcriptome of the halophilic microalga Tetraselmis sp. GSL018 isolated from the Great Salt Lake, Utah.</title>
        <authorList>
            <person name="Jinkerson R.E."/>
            <person name="D'Adamo S."/>
            <person name="Posewitz M.C."/>
        </authorList>
    </citation>
    <scope>NUCLEOTIDE SEQUENCE</scope>
    <source>
        <strain evidence="2">GSL018</strain>
    </source>
</reference>
<evidence type="ECO:0000256" key="1">
    <source>
        <dbReference type="SAM" id="SignalP"/>
    </source>
</evidence>
<dbReference type="InterPro" id="IPR012337">
    <property type="entry name" value="RNaseH-like_sf"/>
</dbReference>
<gene>
    <name evidence="2" type="ORF">TSPGSL018_15153</name>
</gene>
<dbReference type="EMBL" id="GBEZ01007004">
    <property type="protein sequence ID" value="JAC78426.1"/>
    <property type="molecule type" value="Transcribed_RNA"/>
</dbReference>
<dbReference type="PROSITE" id="PS51257">
    <property type="entry name" value="PROKAR_LIPOPROTEIN"/>
    <property type="match status" value="1"/>
</dbReference>
<protein>
    <submittedName>
        <fullName evidence="2">Ribonuclease h-like</fullName>
    </submittedName>
</protein>
<keyword evidence="1" id="KW-0732">Signal</keyword>
<proteinExistence type="predicted"/>